<dbReference type="Proteomes" id="UP000006882">
    <property type="component" value="Chromosome G5"/>
</dbReference>
<protein>
    <submittedName>
        <fullName evidence="1">Uncharacterized protein</fullName>
    </submittedName>
</protein>
<proteinExistence type="predicted"/>
<evidence type="ECO:0000313" key="1">
    <source>
        <dbReference type="EMBL" id="ONI05433.1"/>
    </source>
</evidence>
<accession>A0A251P1H2</accession>
<dbReference type="EMBL" id="CM007655">
    <property type="protein sequence ID" value="ONI05433.1"/>
    <property type="molecule type" value="Genomic_DNA"/>
</dbReference>
<sequence>MTPSPSCKPFCCSNIATDVCKPRVRNGQFSLSPFHFSLARPRSEIDGFISEVFLTAWFNGKVIATPQPLNWQSPPLTISFICYLSVRRVKILHTLATGTTCICRRIRAFRSMRLLKLKRLFEEVEGFGLWFWTEDHKEEDD</sequence>
<dbReference type="Gramene" id="ONI05433">
    <property type="protein sequence ID" value="ONI05433"/>
    <property type="gene ID" value="PRUPE_5G007300"/>
</dbReference>
<organism evidence="1 2">
    <name type="scientific">Prunus persica</name>
    <name type="common">Peach</name>
    <name type="synonym">Amygdalus persica</name>
    <dbReference type="NCBI Taxonomy" id="3760"/>
    <lineage>
        <taxon>Eukaryota</taxon>
        <taxon>Viridiplantae</taxon>
        <taxon>Streptophyta</taxon>
        <taxon>Embryophyta</taxon>
        <taxon>Tracheophyta</taxon>
        <taxon>Spermatophyta</taxon>
        <taxon>Magnoliopsida</taxon>
        <taxon>eudicotyledons</taxon>
        <taxon>Gunneridae</taxon>
        <taxon>Pentapetalae</taxon>
        <taxon>rosids</taxon>
        <taxon>fabids</taxon>
        <taxon>Rosales</taxon>
        <taxon>Rosaceae</taxon>
        <taxon>Amygdaloideae</taxon>
        <taxon>Amygdaleae</taxon>
        <taxon>Prunus</taxon>
    </lineage>
</organism>
<reference evidence="1 2" key="1">
    <citation type="journal article" date="2013" name="Nat. Genet.">
        <title>The high-quality draft genome of peach (Prunus persica) identifies unique patterns of genetic diversity, domestication and genome evolution.</title>
        <authorList>
            <consortium name="International Peach Genome Initiative"/>
            <person name="Verde I."/>
            <person name="Abbott A.G."/>
            <person name="Scalabrin S."/>
            <person name="Jung S."/>
            <person name="Shu S."/>
            <person name="Marroni F."/>
            <person name="Zhebentyayeva T."/>
            <person name="Dettori M.T."/>
            <person name="Grimwood J."/>
            <person name="Cattonaro F."/>
            <person name="Zuccolo A."/>
            <person name="Rossini L."/>
            <person name="Jenkins J."/>
            <person name="Vendramin E."/>
            <person name="Meisel L.A."/>
            <person name="Decroocq V."/>
            <person name="Sosinski B."/>
            <person name="Prochnik S."/>
            <person name="Mitros T."/>
            <person name="Policriti A."/>
            <person name="Cipriani G."/>
            <person name="Dondini L."/>
            <person name="Ficklin S."/>
            <person name="Goodstein D.M."/>
            <person name="Xuan P."/>
            <person name="Del Fabbro C."/>
            <person name="Aramini V."/>
            <person name="Copetti D."/>
            <person name="Gonzalez S."/>
            <person name="Horner D.S."/>
            <person name="Falchi R."/>
            <person name="Lucas S."/>
            <person name="Mica E."/>
            <person name="Maldonado J."/>
            <person name="Lazzari B."/>
            <person name="Bielenberg D."/>
            <person name="Pirona R."/>
            <person name="Miculan M."/>
            <person name="Barakat A."/>
            <person name="Testolin R."/>
            <person name="Stella A."/>
            <person name="Tartarini S."/>
            <person name="Tonutti P."/>
            <person name="Arus P."/>
            <person name="Orellana A."/>
            <person name="Wells C."/>
            <person name="Main D."/>
            <person name="Vizzotto G."/>
            <person name="Silva H."/>
            <person name="Salamini F."/>
            <person name="Schmutz J."/>
            <person name="Morgante M."/>
            <person name="Rokhsar D.S."/>
        </authorList>
    </citation>
    <scope>NUCLEOTIDE SEQUENCE [LARGE SCALE GENOMIC DNA]</scope>
    <source>
        <strain evidence="2">cv. Nemared</strain>
    </source>
</reference>
<dbReference type="AlphaFoldDB" id="A0A251P1H2"/>
<keyword evidence="2" id="KW-1185">Reference proteome</keyword>
<gene>
    <name evidence="1" type="ORF">PRUPE_5G007300</name>
</gene>
<evidence type="ECO:0000313" key="2">
    <source>
        <dbReference type="Proteomes" id="UP000006882"/>
    </source>
</evidence>
<name>A0A251P1H2_PRUPE</name>